<dbReference type="EMBL" id="AABL01002145">
    <property type="protein sequence ID" value="EAA18578.1"/>
    <property type="molecule type" value="Genomic_DNA"/>
</dbReference>
<keyword evidence="2" id="KW-1185">Reference proteome</keyword>
<reference evidence="1 2" key="1">
    <citation type="journal article" date="2002" name="Nature">
        <title>Genome sequence and comparative analysis of the model rodent malaria parasite Plasmodium yoelii yoelii.</title>
        <authorList>
            <person name="Carlton J.M."/>
            <person name="Angiuoli S.V."/>
            <person name="Suh B.B."/>
            <person name="Kooij T.W."/>
            <person name="Pertea M."/>
            <person name="Silva J.C."/>
            <person name="Ermolaeva M.D."/>
            <person name="Allen J.E."/>
            <person name="Selengut J.D."/>
            <person name="Koo H.L."/>
            <person name="Peterson J.D."/>
            <person name="Pop M."/>
            <person name="Kosack D.S."/>
            <person name="Shumway M.F."/>
            <person name="Bidwell S.L."/>
            <person name="Shallom S.J."/>
            <person name="van Aken S.E."/>
            <person name="Riedmuller S.B."/>
            <person name="Feldblyum T.V."/>
            <person name="Cho J.K."/>
            <person name="Quackenbush J."/>
            <person name="Sedegah M."/>
            <person name="Shoaibi A."/>
            <person name="Cummings L.M."/>
            <person name="Florens L."/>
            <person name="Yates J.R."/>
            <person name="Raine J.D."/>
            <person name="Sinden R.E."/>
            <person name="Harris M.A."/>
            <person name="Cunningham D.A."/>
            <person name="Preiser P.R."/>
            <person name="Bergman L.W."/>
            <person name="Vaidya A.B."/>
            <person name="van Lin L.H."/>
            <person name="Janse C.J."/>
            <person name="Waters A.P."/>
            <person name="Smith H.O."/>
            <person name="White O.R."/>
            <person name="Salzberg S.L."/>
            <person name="Venter J.C."/>
            <person name="Fraser C.M."/>
            <person name="Hoffman S.L."/>
            <person name="Gardner M.J."/>
            <person name="Carucci D.J."/>
        </authorList>
    </citation>
    <scope>NUCLEOTIDE SEQUENCE [LARGE SCALE GENOMIC DNA]</scope>
    <source>
        <strain evidence="1 2">17XNL</strain>
    </source>
</reference>
<proteinExistence type="predicted"/>
<dbReference type="InParanoid" id="Q7RAX3"/>
<evidence type="ECO:0000313" key="2">
    <source>
        <dbReference type="Proteomes" id="UP000008553"/>
    </source>
</evidence>
<dbReference type="Proteomes" id="UP000008553">
    <property type="component" value="Unassembled WGS sequence"/>
</dbReference>
<comment type="caution">
    <text evidence="1">The sequence shown here is derived from an EMBL/GenBank/DDBJ whole genome shotgun (WGS) entry which is preliminary data.</text>
</comment>
<protein>
    <submittedName>
        <fullName evidence="1">Uncharacterized protein</fullName>
    </submittedName>
</protein>
<dbReference type="PaxDb" id="73239-Q7RAX3"/>
<name>Q7RAX3_PLAYO</name>
<gene>
    <name evidence="1" type="ORF">PY06376</name>
</gene>
<organism evidence="1 2">
    <name type="scientific">Plasmodium yoelii yoelii</name>
    <dbReference type="NCBI Taxonomy" id="73239"/>
    <lineage>
        <taxon>Eukaryota</taxon>
        <taxon>Sar</taxon>
        <taxon>Alveolata</taxon>
        <taxon>Apicomplexa</taxon>
        <taxon>Aconoidasida</taxon>
        <taxon>Haemosporida</taxon>
        <taxon>Plasmodiidae</taxon>
        <taxon>Plasmodium</taxon>
        <taxon>Plasmodium (Vinckeia)</taxon>
    </lineage>
</organism>
<evidence type="ECO:0000313" key="1">
    <source>
        <dbReference type="EMBL" id="EAA18578.1"/>
    </source>
</evidence>
<sequence length="94" mass="11328">MFIILSDHTKCIEKIIYIYIHRLYFSYSNNIYKSPISFLFCLSHCCLFGDFYGYFDFLYSEKGNIEVVFCKIVNFEKQYILQKSNKINNDMKIV</sequence>
<accession>Q7RAX3</accession>
<dbReference type="AlphaFoldDB" id="Q7RAX3"/>